<dbReference type="OrthoDB" id="2969784at2"/>
<accession>A0A327YDV7</accession>
<evidence type="ECO:0000256" key="2">
    <source>
        <dbReference type="RuleBase" id="RU003749"/>
    </source>
</evidence>
<proteinExistence type="inferred from homology"/>
<protein>
    <recommendedName>
        <fullName evidence="2">Anti-sigma factor antagonist</fullName>
    </recommendedName>
</protein>
<dbReference type="Pfam" id="PF01740">
    <property type="entry name" value="STAS"/>
    <property type="match status" value="1"/>
</dbReference>
<dbReference type="CDD" id="cd07043">
    <property type="entry name" value="STAS_anti-anti-sigma_factors"/>
    <property type="match status" value="1"/>
</dbReference>
<evidence type="ECO:0000313" key="5">
    <source>
        <dbReference type="Proteomes" id="UP000248555"/>
    </source>
</evidence>
<dbReference type="InterPro" id="IPR036513">
    <property type="entry name" value="STAS_dom_sf"/>
</dbReference>
<keyword evidence="5" id="KW-1185">Reference proteome</keyword>
<evidence type="ECO:0000256" key="1">
    <source>
        <dbReference type="ARBA" id="ARBA00009013"/>
    </source>
</evidence>
<comment type="similarity">
    <text evidence="1 2">Belongs to the anti-sigma-factor antagonist family.</text>
</comment>
<comment type="caution">
    <text evidence="4">The sequence shown here is derived from an EMBL/GenBank/DDBJ whole genome shotgun (WGS) entry which is preliminary data.</text>
</comment>
<dbReference type="SUPFAM" id="SSF52091">
    <property type="entry name" value="SpoIIaa-like"/>
    <property type="match status" value="1"/>
</dbReference>
<sequence length="125" mass="14769">MEKLIKNKHHNPTIEISYEKKENYTKIYLKGKLVYGNQQMAKDKLRAIFEENKKSKHYVFDMNEMEFIDSTGLALLIYFFKMVQQHDGTMTLVVNNPVIQRIIKIAKLDLVMAIVKDEKEINEQC</sequence>
<evidence type="ECO:0000313" key="4">
    <source>
        <dbReference type="EMBL" id="RAK19143.1"/>
    </source>
</evidence>
<reference evidence="4 5" key="1">
    <citation type="submission" date="2018-06" db="EMBL/GenBank/DDBJ databases">
        <title>Genomic Encyclopedia of Type Strains, Phase III (KMG-III): the genomes of soil and plant-associated and newly described type strains.</title>
        <authorList>
            <person name="Whitman W."/>
        </authorList>
    </citation>
    <scope>NUCLEOTIDE SEQUENCE [LARGE SCALE GENOMIC DNA]</scope>
    <source>
        <strain evidence="4 5">CGMCC 1.8979</strain>
    </source>
</reference>
<dbReference type="Gene3D" id="3.30.750.24">
    <property type="entry name" value="STAS domain"/>
    <property type="match status" value="1"/>
</dbReference>
<dbReference type="RefSeq" id="WP_111645289.1">
    <property type="nucleotide sequence ID" value="NZ_QLMH01000007.1"/>
</dbReference>
<dbReference type="PANTHER" id="PTHR33495">
    <property type="entry name" value="ANTI-SIGMA FACTOR ANTAGONIST TM_1081-RELATED-RELATED"/>
    <property type="match status" value="1"/>
</dbReference>
<evidence type="ECO:0000259" key="3">
    <source>
        <dbReference type="PROSITE" id="PS50801"/>
    </source>
</evidence>
<dbReference type="GO" id="GO:0043856">
    <property type="term" value="F:anti-sigma factor antagonist activity"/>
    <property type="evidence" value="ECO:0007669"/>
    <property type="project" value="InterPro"/>
</dbReference>
<organism evidence="4 5">
    <name type="scientific">Paranoxybacillus vitaminiphilus</name>
    <dbReference type="NCBI Taxonomy" id="581036"/>
    <lineage>
        <taxon>Bacteria</taxon>
        <taxon>Bacillati</taxon>
        <taxon>Bacillota</taxon>
        <taxon>Bacilli</taxon>
        <taxon>Bacillales</taxon>
        <taxon>Anoxybacillaceae</taxon>
        <taxon>Paranoxybacillus</taxon>
    </lineage>
</organism>
<dbReference type="Proteomes" id="UP000248555">
    <property type="component" value="Unassembled WGS sequence"/>
</dbReference>
<gene>
    <name evidence="4" type="ORF">B0I26_10760</name>
</gene>
<dbReference type="NCBIfam" id="TIGR00377">
    <property type="entry name" value="ant_ant_sig"/>
    <property type="match status" value="1"/>
</dbReference>
<name>A0A327YDV7_9BACL</name>
<dbReference type="EMBL" id="QLMH01000007">
    <property type="protein sequence ID" value="RAK19143.1"/>
    <property type="molecule type" value="Genomic_DNA"/>
</dbReference>
<dbReference type="InterPro" id="IPR003658">
    <property type="entry name" value="Anti-sigma_ant"/>
</dbReference>
<dbReference type="AlphaFoldDB" id="A0A327YDV7"/>
<feature type="domain" description="STAS" evidence="3">
    <location>
        <begin position="14"/>
        <end position="125"/>
    </location>
</feature>
<dbReference type="InterPro" id="IPR002645">
    <property type="entry name" value="STAS_dom"/>
</dbReference>
<dbReference type="PROSITE" id="PS50801">
    <property type="entry name" value="STAS"/>
    <property type="match status" value="1"/>
</dbReference>